<dbReference type="OrthoDB" id="9811543at2"/>
<dbReference type="EMBL" id="RBWE01000001">
    <property type="protein sequence ID" value="RKO67600.1"/>
    <property type="molecule type" value="Genomic_DNA"/>
</dbReference>
<keyword evidence="8" id="KW-1185">Reference proteome</keyword>
<dbReference type="InterPro" id="IPR037187">
    <property type="entry name" value="DnaK_N"/>
</dbReference>
<protein>
    <submittedName>
        <fullName evidence="7">Conjugal transfer protein TraR</fullName>
    </submittedName>
</protein>
<dbReference type="InterPro" id="IPR020458">
    <property type="entry name" value="Znf_DskA_TraR_CS"/>
</dbReference>
<evidence type="ECO:0000256" key="5">
    <source>
        <dbReference type="SAM" id="MobiDB-lite"/>
    </source>
</evidence>
<evidence type="ECO:0000256" key="4">
    <source>
        <dbReference type="PROSITE-ProRule" id="PRU00510"/>
    </source>
</evidence>
<dbReference type="SUPFAM" id="SSF57716">
    <property type="entry name" value="Glucocorticoid receptor-like (DNA-binding domain)"/>
    <property type="match status" value="1"/>
</dbReference>
<feature type="region of interest" description="Disordered" evidence="5">
    <location>
        <begin position="219"/>
        <end position="243"/>
    </location>
</feature>
<accession>A0A494X3V0</accession>
<dbReference type="PANTHER" id="PTHR33823:SF4">
    <property type="entry name" value="GENERAL STRESS PROTEIN 16O"/>
    <property type="match status" value="1"/>
</dbReference>
<dbReference type="PANTHER" id="PTHR33823">
    <property type="entry name" value="RNA POLYMERASE-BINDING TRANSCRIPTION FACTOR DKSA-RELATED"/>
    <property type="match status" value="1"/>
</dbReference>
<feature type="compositionally biased region" description="Basic and acidic residues" evidence="5">
    <location>
        <begin position="219"/>
        <end position="237"/>
    </location>
</feature>
<evidence type="ECO:0000256" key="2">
    <source>
        <dbReference type="ARBA" id="ARBA00022771"/>
    </source>
</evidence>
<comment type="caution">
    <text evidence="7">The sequence shown here is derived from an EMBL/GenBank/DDBJ whole genome shotgun (WGS) entry which is preliminary data.</text>
</comment>
<dbReference type="Gene3D" id="1.20.120.910">
    <property type="entry name" value="DksA, coiled-coil domain"/>
    <property type="match status" value="1"/>
</dbReference>
<sequence length="243" mass="27748">MVDAQQLAGIRRRLEEEKQRQLELIKGINEGGLATSMADSIGELSLYDNNPGDIGTEMFERSKDFALREDAKIKIRAIDEALARLDRGTYGICDICGAAIDPERLEAIPYTTVCYRCRLQDEKRPVSSYRPIEEEVIKDLYNTSFEEDMESVMYDLEDSWQEVARYFEHAEQAEAGAYYGSNELAEEDRGYVEEVENIPYEIGDDGVIYENRRGYDDESAPYERIDVGIEHSKKEEDGSSPYG</sequence>
<dbReference type="NCBIfam" id="TIGR02890">
    <property type="entry name" value="bacill_yteA"/>
    <property type="match status" value="1"/>
</dbReference>
<dbReference type="Proteomes" id="UP000271256">
    <property type="component" value="Unassembled WGS sequence"/>
</dbReference>
<keyword evidence="2" id="KW-0863">Zinc-finger</keyword>
<name>A0A494X3V0_9FIRM</name>
<dbReference type="InterPro" id="IPR000962">
    <property type="entry name" value="Znf_DskA_TraR"/>
</dbReference>
<evidence type="ECO:0000256" key="1">
    <source>
        <dbReference type="ARBA" id="ARBA00022723"/>
    </source>
</evidence>
<organism evidence="7 8">
    <name type="scientific">Desulfofundulus salinus</name>
    <dbReference type="NCBI Taxonomy" id="2419843"/>
    <lineage>
        <taxon>Bacteria</taxon>
        <taxon>Bacillati</taxon>
        <taxon>Bacillota</taxon>
        <taxon>Clostridia</taxon>
        <taxon>Eubacteriales</taxon>
        <taxon>Peptococcaceae</taxon>
        <taxon>Desulfofundulus</taxon>
    </lineage>
</organism>
<dbReference type="AlphaFoldDB" id="A0A494X3V0"/>
<evidence type="ECO:0000259" key="6">
    <source>
        <dbReference type="Pfam" id="PF01258"/>
    </source>
</evidence>
<gene>
    <name evidence="7" type="ORF">D7024_11955</name>
</gene>
<keyword evidence="1" id="KW-0479">Metal-binding</keyword>
<evidence type="ECO:0000256" key="3">
    <source>
        <dbReference type="ARBA" id="ARBA00022833"/>
    </source>
</evidence>
<dbReference type="SUPFAM" id="SSF109635">
    <property type="entry name" value="DnaK suppressor protein DksA, alpha-hairpin domain"/>
    <property type="match status" value="1"/>
</dbReference>
<proteinExistence type="predicted"/>
<dbReference type="PROSITE" id="PS51128">
    <property type="entry name" value="ZF_DKSA_2"/>
    <property type="match status" value="1"/>
</dbReference>
<dbReference type="GO" id="GO:0008270">
    <property type="term" value="F:zinc ion binding"/>
    <property type="evidence" value="ECO:0007669"/>
    <property type="project" value="UniProtKB-KW"/>
</dbReference>
<dbReference type="InterPro" id="IPR014240">
    <property type="entry name" value="YteA"/>
</dbReference>
<feature type="zinc finger region" description="dksA C4-type" evidence="4">
    <location>
        <begin position="93"/>
        <end position="117"/>
    </location>
</feature>
<reference evidence="7 8" key="1">
    <citation type="submission" date="2018-10" db="EMBL/GenBank/DDBJ databases">
        <authorList>
            <person name="Grouzdev D.S."/>
            <person name="Krutkina M.S."/>
            <person name="Tourova T.P."/>
            <person name="Nazina T.N."/>
        </authorList>
    </citation>
    <scope>NUCLEOTIDE SEQUENCE [LARGE SCALE GENOMIC DNA]</scope>
    <source>
        <strain evidence="7 8">435</strain>
    </source>
</reference>
<keyword evidence="3" id="KW-0862">Zinc</keyword>
<dbReference type="Pfam" id="PF01258">
    <property type="entry name" value="zf-dskA_traR"/>
    <property type="match status" value="1"/>
</dbReference>
<feature type="domain" description="Zinc finger DksA/TraR C4-type" evidence="6">
    <location>
        <begin position="88"/>
        <end position="118"/>
    </location>
</feature>
<dbReference type="PROSITE" id="PS01102">
    <property type="entry name" value="ZF_DKSA_1"/>
    <property type="match status" value="1"/>
</dbReference>
<evidence type="ECO:0000313" key="7">
    <source>
        <dbReference type="EMBL" id="RKO67600.1"/>
    </source>
</evidence>
<evidence type="ECO:0000313" key="8">
    <source>
        <dbReference type="Proteomes" id="UP000271256"/>
    </source>
</evidence>